<dbReference type="PANTHER" id="PTHR43825:SF3">
    <property type="entry name" value="PYRUVATE DEHYDROGENASE E1 COMPONENT"/>
    <property type="match status" value="1"/>
</dbReference>
<evidence type="ECO:0000313" key="14">
    <source>
        <dbReference type="EMBL" id="SMC66828.1"/>
    </source>
</evidence>
<dbReference type="InterPro" id="IPR009014">
    <property type="entry name" value="Transketo_C/PFOR_II"/>
</dbReference>
<dbReference type="InterPro" id="IPR041621">
    <property type="entry name" value="PDH_E1_M"/>
</dbReference>
<keyword evidence="10" id="KW-0460">Magnesium</keyword>
<dbReference type="InterPro" id="IPR051157">
    <property type="entry name" value="PDH/Transketolase"/>
</dbReference>
<dbReference type="InterPro" id="IPR055152">
    <property type="entry name" value="Transketolase-like_C_2"/>
</dbReference>
<evidence type="ECO:0000256" key="4">
    <source>
        <dbReference type="ARBA" id="ARBA00017172"/>
    </source>
</evidence>
<comment type="cofactor">
    <cofactor evidence="10">
        <name>Mg(2+)</name>
        <dbReference type="ChEBI" id="CHEBI:18420"/>
    </cofactor>
</comment>
<dbReference type="InterPro" id="IPR005474">
    <property type="entry name" value="Transketolase_N"/>
</dbReference>
<evidence type="ECO:0000256" key="9">
    <source>
        <dbReference type="PIRNR" id="PIRNR000156"/>
    </source>
</evidence>
<keyword evidence="15" id="KW-1185">Reference proteome</keyword>
<dbReference type="RefSeq" id="WP_084284341.1">
    <property type="nucleotide sequence ID" value="NZ_FWXJ01000011.1"/>
</dbReference>
<dbReference type="FunFam" id="3.40.50.970:FF:000011">
    <property type="entry name" value="Pyruvate dehydrogenase E1 component"/>
    <property type="match status" value="1"/>
</dbReference>
<dbReference type="Gene3D" id="3.40.50.920">
    <property type="match status" value="1"/>
</dbReference>
<dbReference type="InterPro" id="IPR035807">
    <property type="entry name" value="PDC_E1_N"/>
</dbReference>
<feature type="binding site" evidence="10">
    <location>
        <position position="267"/>
    </location>
    <ligand>
        <name>Mg(2+)</name>
        <dbReference type="ChEBI" id="CHEBI:18420"/>
    </ligand>
</feature>
<feature type="binding site" evidence="10">
    <location>
        <position position="237"/>
    </location>
    <ligand>
        <name>Mg(2+)</name>
        <dbReference type="ChEBI" id="CHEBI:18420"/>
    </ligand>
</feature>
<dbReference type="PIRSF" id="PIRSF000156">
    <property type="entry name" value="Pyruvate_dh_E1"/>
    <property type="match status" value="1"/>
</dbReference>
<proteinExistence type="predicted"/>
<gene>
    <name evidence="14" type="ORF">SAMN06296008_11137</name>
</gene>
<reference evidence="14 15" key="1">
    <citation type="submission" date="2017-04" db="EMBL/GenBank/DDBJ databases">
        <authorList>
            <person name="Afonso C.L."/>
            <person name="Miller P.J."/>
            <person name="Scott M.A."/>
            <person name="Spackman E."/>
            <person name="Goraichik I."/>
            <person name="Dimitrov K.M."/>
            <person name="Suarez D.L."/>
            <person name="Swayne D.E."/>
        </authorList>
    </citation>
    <scope>NUCLEOTIDE SEQUENCE [LARGE SCALE GENOMIC DNA]</scope>
    <source>
        <strain evidence="14 15">VK13</strain>
    </source>
</reference>
<comment type="function">
    <text evidence="2 9">Component of the pyruvate dehydrogenase (PDH) complex, that catalyzes the overall conversion of pyruvate to acetyl-CoA and CO(2).</text>
</comment>
<evidence type="ECO:0000256" key="8">
    <source>
        <dbReference type="ARBA" id="ARBA00051231"/>
    </source>
</evidence>
<dbReference type="Pfam" id="PF17831">
    <property type="entry name" value="PDH_E1_M"/>
    <property type="match status" value="1"/>
</dbReference>
<dbReference type="NCBIfam" id="TIGR00759">
    <property type="entry name" value="aceE"/>
    <property type="match status" value="1"/>
</dbReference>
<evidence type="ECO:0000259" key="12">
    <source>
        <dbReference type="Pfam" id="PF17831"/>
    </source>
</evidence>
<dbReference type="STRING" id="1938817.SAMN06296008_11137"/>
<dbReference type="Pfam" id="PF22613">
    <property type="entry name" value="Transketolase_C_1"/>
    <property type="match status" value="1"/>
</dbReference>
<evidence type="ECO:0000256" key="10">
    <source>
        <dbReference type="PIRSR" id="PIRSR000156-1"/>
    </source>
</evidence>
<evidence type="ECO:0000313" key="15">
    <source>
        <dbReference type="Proteomes" id="UP000192708"/>
    </source>
</evidence>
<evidence type="ECO:0000259" key="11">
    <source>
        <dbReference type="Pfam" id="PF00456"/>
    </source>
</evidence>
<feature type="domain" description="Transketolase N-terminal" evidence="11">
    <location>
        <begin position="91"/>
        <end position="304"/>
    </location>
</feature>
<dbReference type="InterPro" id="IPR029061">
    <property type="entry name" value="THDP-binding"/>
</dbReference>
<feature type="domain" description="Transketolase-like C-terminal" evidence="13">
    <location>
        <begin position="718"/>
        <end position="856"/>
    </location>
</feature>
<dbReference type="SUPFAM" id="SSF52922">
    <property type="entry name" value="TK C-terminal domain-like"/>
    <property type="match status" value="1"/>
</dbReference>
<evidence type="ECO:0000256" key="7">
    <source>
        <dbReference type="ARBA" id="ARBA00023317"/>
    </source>
</evidence>
<dbReference type="OrthoDB" id="9759664at2"/>
<evidence type="ECO:0000256" key="3">
    <source>
        <dbReference type="ARBA" id="ARBA00012281"/>
    </source>
</evidence>
<dbReference type="PANTHER" id="PTHR43825">
    <property type="entry name" value="PYRUVATE DEHYDROGENASE E1 COMPONENT"/>
    <property type="match status" value="1"/>
</dbReference>
<feature type="domain" description="Pyruvate dehydrogenase E1 component middle" evidence="12">
    <location>
        <begin position="485"/>
        <end position="705"/>
    </location>
</feature>
<evidence type="ECO:0000256" key="6">
    <source>
        <dbReference type="ARBA" id="ARBA00023052"/>
    </source>
</evidence>
<dbReference type="CDD" id="cd02017">
    <property type="entry name" value="TPP_E1_EcPDC_like"/>
    <property type="match status" value="1"/>
</dbReference>
<dbReference type="Gene3D" id="3.40.50.970">
    <property type="match status" value="2"/>
</dbReference>
<protein>
    <recommendedName>
        <fullName evidence="4 9">Pyruvate dehydrogenase E1 component</fullName>
        <ecNumber evidence="3 9">1.2.4.1</ecNumber>
    </recommendedName>
</protein>
<dbReference type="EMBL" id="FWXJ01000011">
    <property type="protein sequence ID" value="SMC66828.1"/>
    <property type="molecule type" value="Genomic_DNA"/>
</dbReference>
<evidence type="ECO:0000256" key="5">
    <source>
        <dbReference type="ARBA" id="ARBA00023002"/>
    </source>
</evidence>
<keyword evidence="5 9" id="KW-0560">Oxidoreductase</keyword>
<evidence type="ECO:0000256" key="2">
    <source>
        <dbReference type="ARBA" id="ARBA00003157"/>
    </source>
</evidence>
<dbReference type="GO" id="GO:0004739">
    <property type="term" value="F:pyruvate dehydrogenase (acetyl-transferring) activity"/>
    <property type="evidence" value="ECO:0007669"/>
    <property type="project" value="UniProtKB-EC"/>
</dbReference>
<accession>A0A1W2B349</accession>
<comment type="catalytic activity">
    <reaction evidence="8 9">
        <text>N(6)-[(R)-lipoyl]-L-lysyl-[protein] + pyruvate + H(+) = N(6)-[(R)-S(8)-acetyldihydrolipoyl]-L-lysyl-[protein] + CO2</text>
        <dbReference type="Rhea" id="RHEA:19189"/>
        <dbReference type="Rhea" id="RHEA-COMP:10474"/>
        <dbReference type="Rhea" id="RHEA-COMP:10478"/>
        <dbReference type="ChEBI" id="CHEBI:15361"/>
        <dbReference type="ChEBI" id="CHEBI:15378"/>
        <dbReference type="ChEBI" id="CHEBI:16526"/>
        <dbReference type="ChEBI" id="CHEBI:83099"/>
        <dbReference type="ChEBI" id="CHEBI:83111"/>
        <dbReference type="EC" id="1.2.4.1"/>
    </reaction>
</comment>
<keyword evidence="6 9" id="KW-0786">Thiamine pyrophosphate</keyword>
<sequence>MATIPEQLGSIDNQSDIDPVETKEWLEAIQGVIQAEGTSRAAFLIDQQISYARINGVDQPFHAETPYINTIPVERQARITGDQEIEHTIRSYTRWNAMAMVLRANKSTNVGGHISSFQSAATLYDVGYNHFWHAPSEQHGGDLIFVQGHSAPGVYARAFMLGRLTEEQLDNFRQEVGGKGISSYPHPWLMPDFWQFPTVSMGLGPIMAIYQARFMKYMDDRGLAKTEGRKVWAFLGDGETDEPESLGAIGMAGREHLDNLIFVINCNLQRLDGPVRGNSSIIQELEREFRGSGWNVIKVIWGTHWDALFARDKKGILMKRLGEIVDGEYQTLKSKDGAYVRAKVFNTPELAELVADWSDEDIWNLNRGGHDPHKVFAAFHSAANHKGQPTLILAKTIKGYGMGSSGEAMNIAHQQKKMGMEDVKAFRDRFRLPVKDEDLENVPYLKFAEGSPELEYMRNRRMELGGYLPQRRSKAESMNVPTLETFAALCQATVEGREISTTMAFVRMLNMIIKDKEIGQRVVPIVPDESRTFGMEGMFRQLGIWSHIGQLYEPQDRDQLMFYKEDKTGQILQEGINEAGAMCDWIAAATSYSTHGVPMLPFYIFYSMFGFQRIGDLAWAAADMRSRGFLLGGTAGRTTLNGEGLQHEDGHSHLWSATIPNCVSYDPSFSFELAVVIQEGMRRMLTEQEDVYYYITLMNENYAHPAMPKGAEQDILKGMYHLSSTGTAKAKLKVQLLGSGTIFREVIFASEMLLEEWGVAADIWGCPSFTELGRDIQRVARTNLLNPTEPTVLSHVESCLKDHAGPVIAATDYIRAFAEQIRPAIQQAGKRYTVLGTDGFGRSDTRENLRHFFEVDRRWITVAALKALVDDGKLEAKVVAQAIAKYELDPSKPNPMSV</sequence>
<dbReference type="InterPro" id="IPR004660">
    <property type="entry name" value="PDH_E1"/>
</dbReference>
<dbReference type="EC" id="1.2.4.1" evidence="3 9"/>
<organism evidence="14 15">
    <name type="scientific">Polynucleobacter kasalickyi</name>
    <dbReference type="NCBI Taxonomy" id="1938817"/>
    <lineage>
        <taxon>Bacteria</taxon>
        <taxon>Pseudomonadati</taxon>
        <taxon>Pseudomonadota</taxon>
        <taxon>Betaproteobacteria</taxon>
        <taxon>Burkholderiales</taxon>
        <taxon>Burkholderiaceae</taxon>
        <taxon>Polynucleobacter</taxon>
    </lineage>
</organism>
<keyword evidence="7 9" id="KW-0670">Pyruvate</keyword>
<evidence type="ECO:0000259" key="13">
    <source>
        <dbReference type="Pfam" id="PF22613"/>
    </source>
</evidence>
<name>A0A1W2B349_9BURK</name>
<dbReference type="Pfam" id="PF00456">
    <property type="entry name" value="Transketolase_N"/>
    <property type="match status" value="1"/>
</dbReference>
<evidence type="ECO:0000256" key="1">
    <source>
        <dbReference type="ARBA" id="ARBA00001964"/>
    </source>
</evidence>
<feature type="binding site" evidence="10">
    <location>
        <position position="269"/>
    </location>
    <ligand>
        <name>Mg(2+)</name>
        <dbReference type="ChEBI" id="CHEBI:18420"/>
    </ligand>
</feature>
<dbReference type="GO" id="GO:0046872">
    <property type="term" value="F:metal ion binding"/>
    <property type="evidence" value="ECO:0007669"/>
    <property type="project" value="UniProtKB-KW"/>
</dbReference>
<keyword evidence="10" id="KW-0479">Metal-binding</keyword>
<dbReference type="AlphaFoldDB" id="A0A1W2B349"/>
<comment type="cofactor">
    <cofactor evidence="1 9">
        <name>thiamine diphosphate</name>
        <dbReference type="ChEBI" id="CHEBI:58937"/>
    </cofactor>
</comment>
<dbReference type="Proteomes" id="UP000192708">
    <property type="component" value="Unassembled WGS sequence"/>
</dbReference>
<dbReference type="SUPFAM" id="SSF52518">
    <property type="entry name" value="Thiamin diphosphate-binding fold (THDP-binding)"/>
    <property type="match status" value="2"/>
</dbReference>